<feature type="non-terminal residue" evidence="1">
    <location>
        <position position="1"/>
    </location>
</feature>
<dbReference type="AlphaFoldDB" id="A0A2R6NUR2"/>
<sequence length="456" mass="50675">SIIDFIILTTMDLALLRDPSPFWLLGVSFVSWILYKLAGKLVHAYLVKRLLTVDGLPLLGVQRGKKIKGTAVICGGRLVTHLMLGYQFVRIAFSISGLLSARVCADHFTDVLIIDPELAQVERTKASTRIAQYDSLHGYLTFVLDGMRRLWPNFDNELQKVGGHIAPGDVKPYFSGILIPAPYTEYEAKSQPLPETMFIRRPQLENLLRRLVLGFRSNVRTLVGTVRGLEAKQGPTARISAVIVRTGNGEISINDPTMVVDCSGDSQAGFKWLKKCGYEMPADVRLEYDQKLYYVTITFSVSEDMKKSMPIPGGYEQAGWLYTFVPQPKLTSAGFVLGKMDNDTMQLCCGGWGDVNLPLEADDIESYVKSMNGKEPVPDWLFETLRILVENGSPKFKPLKIRTSALPIFGSLICPTDASFIKQGPCSNIQYHKVRNLPANFVAVGDSVLQLNPIYA</sequence>
<protein>
    <submittedName>
        <fullName evidence="1">Uncharacterized protein</fullName>
    </submittedName>
</protein>
<proteinExistence type="predicted"/>
<dbReference type="EMBL" id="MLYV02000814">
    <property type="protein sequence ID" value="PSR77099.1"/>
    <property type="molecule type" value="Genomic_DNA"/>
</dbReference>
<gene>
    <name evidence="1" type="ORF">PHLCEN_2v8088</name>
</gene>
<comment type="caution">
    <text evidence="1">The sequence shown here is derived from an EMBL/GenBank/DDBJ whole genome shotgun (WGS) entry which is preliminary data.</text>
</comment>
<dbReference type="Proteomes" id="UP000186601">
    <property type="component" value="Unassembled WGS sequence"/>
</dbReference>
<evidence type="ECO:0000313" key="1">
    <source>
        <dbReference type="EMBL" id="PSR77099.1"/>
    </source>
</evidence>
<dbReference type="OrthoDB" id="10051892at2759"/>
<name>A0A2R6NUR2_9APHY</name>
<accession>A0A2R6NUR2</accession>
<evidence type="ECO:0000313" key="2">
    <source>
        <dbReference type="Proteomes" id="UP000186601"/>
    </source>
</evidence>
<organism evidence="1 2">
    <name type="scientific">Hermanssonia centrifuga</name>
    <dbReference type="NCBI Taxonomy" id="98765"/>
    <lineage>
        <taxon>Eukaryota</taxon>
        <taxon>Fungi</taxon>
        <taxon>Dikarya</taxon>
        <taxon>Basidiomycota</taxon>
        <taxon>Agaricomycotina</taxon>
        <taxon>Agaricomycetes</taxon>
        <taxon>Polyporales</taxon>
        <taxon>Meruliaceae</taxon>
        <taxon>Hermanssonia</taxon>
    </lineage>
</organism>
<keyword evidence="2" id="KW-1185">Reference proteome</keyword>
<reference evidence="1 2" key="1">
    <citation type="submission" date="2018-02" db="EMBL/GenBank/DDBJ databases">
        <title>Genome sequence of the basidiomycete white-rot fungus Phlebia centrifuga.</title>
        <authorList>
            <person name="Granchi Z."/>
            <person name="Peng M."/>
            <person name="de Vries R.P."/>
            <person name="Hilden K."/>
            <person name="Makela M.R."/>
            <person name="Grigoriev I."/>
            <person name="Riley R."/>
        </authorList>
    </citation>
    <scope>NUCLEOTIDE SEQUENCE [LARGE SCALE GENOMIC DNA]</scope>
    <source>
        <strain evidence="1 2">FBCC195</strain>
    </source>
</reference>